<dbReference type="EMBL" id="NQWH01000010">
    <property type="protein sequence ID" value="PHP28004.1"/>
    <property type="molecule type" value="Genomic_DNA"/>
</dbReference>
<comment type="caution">
    <text evidence="2">The sequence shown here is derived from an EMBL/GenBank/DDBJ whole genome shotgun (WGS) entry which is preliminary data.</text>
</comment>
<proteinExistence type="predicted"/>
<dbReference type="Proteomes" id="UP000221860">
    <property type="component" value="Unassembled WGS sequence"/>
</dbReference>
<feature type="compositionally biased region" description="Basic and acidic residues" evidence="1">
    <location>
        <begin position="77"/>
        <end position="97"/>
    </location>
</feature>
<evidence type="ECO:0000313" key="3">
    <source>
        <dbReference type="Proteomes" id="UP000221860"/>
    </source>
</evidence>
<protein>
    <submittedName>
        <fullName evidence="2">Uncharacterized protein</fullName>
    </submittedName>
</protein>
<accession>A0A2G1MH36</accession>
<name>A0A2G1MH36_9RHOB</name>
<sequence length="108" mass="11208">MITPLMLQVGAYGRAEPHVPVSIDSDLAKKLVETGRWVEGKSKVARQREAVAARIAEEKAAIEQAEADQAAAAETAAAEKAEADRAAAEKAALEKQKATKPGNGAAAS</sequence>
<reference evidence="2 3" key="1">
    <citation type="submission" date="2017-08" db="EMBL/GenBank/DDBJ databases">
        <title>Draft Genome Sequence of Loktanella cinnabarina Strain XM1, Isolated from Coastal Surface Water.</title>
        <authorList>
            <person name="Ma R."/>
            <person name="Wang J."/>
            <person name="Wang Q."/>
            <person name="Ma Z."/>
            <person name="Li J."/>
            <person name="Chen L."/>
        </authorList>
    </citation>
    <scope>NUCLEOTIDE SEQUENCE [LARGE SCALE GENOMIC DNA]</scope>
    <source>
        <strain evidence="2 3">XM1</strain>
    </source>
</reference>
<organism evidence="2 3">
    <name type="scientific">Limimaricola cinnabarinus</name>
    <dbReference type="NCBI Taxonomy" id="1125964"/>
    <lineage>
        <taxon>Bacteria</taxon>
        <taxon>Pseudomonadati</taxon>
        <taxon>Pseudomonadota</taxon>
        <taxon>Alphaproteobacteria</taxon>
        <taxon>Rhodobacterales</taxon>
        <taxon>Paracoccaceae</taxon>
        <taxon>Limimaricola</taxon>
    </lineage>
</organism>
<gene>
    <name evidence="2" type="ORF">CJ301_08445</name>
</gene>
<evidence type="ECO:0000256" key="1">
    <source>
        <dbReference type="SAM" id="MobiDB-lite"/>
    </source>
</evidence>
<evidence type="ECO:0000313" key="2">
    <source>
        <dbReference type="EMBL" id="PHP28004.1"/>
    </source>
</evidence>
<keyword evidence="3" id="KW-1185">Reference proteome</keyword>
<dbReference type="AlphaFoldDB" id="A0A2G1MH36"/>
<feature type="region of interest" description="Disordered" evidence="1">
    <location>
        <begin position="73"/>
        <end position="108"/>
    </location>
</feature>